<comment type="caution">
    <text evidence="1">The sequence shown here is derived from an EMBL/GenBank/DDBJ whole genome shotgun (WGS) entry which is preliminary data.</text>
</comment>
<reference evidence="1" key="1">
    <citation type="journal article" date="2015" name="Nature">
        <title>Complex archaea that bridge the gap between prokaryotes and eukaryotes.</title>
        <authorList>
            <person name="Spang A."/>
            <person name="Saw J.H."/>
            <person name="Jorgensen S.L."/>
            <person name="Zaremba-Niedzwiedzka K."/>
            <person name="Martijn J."/>
            <person name="Lind A.E."/>
            <person name="van Eijk R."/>
            <person name="Schleper C."/>
            <person name="Guy L."/>
            <person name="Ettema T.J."/>
        </authorList>
    </citation>
    <scope>NUCLEOTIDE SEQUENCE</scope>
</reference>
<protein>
    <submittedName>
        <fullName evidence="1">Uncharacterized protein</fullName>
    </submittedName>
</protein>
<accession>A0A0F9LZY8</accession>
<dbReference type="AlphaFoldDB" id="A0A0F9LZY8"/>
<organism evidence="1">
    <name type="scientific">marine sediment metagenome</name>
    <dbReference type="NCBI Taxonomy" id="412755"/>
    <lineage>
        <taxon>unclassified sequences</taxon>
        <taxon>metagenomes</taxon>
        <taxon>ecological metagenomes</taxon>
    </lineage>
</organism>
<evidence type="ECO:0000313" key="1">
    <source>
        <dbReference type="EMBL" id="KKN00675.1"/>
    </source>
</evidence>
<gene>
    <name evidence="1" type="ORF">LCGC14_1135420</name>
</gene>
<name>A0A0F9LZY8_9ZZZZ</name>
<sequence>MNSAQKREITILKSKFGGNVSTHEEDGRLTVAVILPKFNKTLSVQIDQKGDAFVGLHSDIAVELTPYLQDQEDMLGTIKPECLDDFVDHLNQGM</sequence>
<dbReference type="EMBL" id="LAZR01005348">
    <property type="protein sequence ID" value="KKN00675.1"/>
    <property type="molecule type" value="Genomic_DNA"/>
</dbReference>
<proteinExistence type="predicted"/>